<dbReference type="EMBL" id="BMIR01000001">
    <property type="protein sequence ID" value="GGE27312.1"/>
    <property type="molecule type" value="Genomic_DNA"/>
</dbReference>
<dbReference type="RefSeq" id="WP_188687977.1">
    <property type="nucleotide sequence ID" value="NZ_BMIR01000001.1"/>
</dbReference>
<evidence type="ECO:0000256" key="2">
    <source>
        <dbReference type="SAM" id="SignalP"/>
    </source>
</evidence>
<keyword evidence="1" id="KW-0812">Transmembrane</keyword>
<reference evidence="3" key="2">
    <citation type="submission" date="2020-09" db="EMBL/GenBank/DDBJ databases">
        <authorList>
            <person name="Sun Q."/>
            <person name="Zhou Y."/>
        </authorList>
    </citation>
    <scope>NUCLEOTIDE SEQUENCE</scope>
    <source>
        <strain evidence="3">CGMCC 1.15371</strain>
    </source>
</reference>
<feature type="transmembrane region" description="Helical" evidence="1">
    <location>
        <begin position="311"/>
        <end position="330"/>
    </location>
</feature>
<keyword evidence="1" id="KW-1133">Transmembrane helix</keyword>
<reference evidence="3" key="1">
    <citation type="journal article" date="2014" name="Int. J. Syst. Evol. Microbiol.">
        <title>Complete genome sequence of Corynebacterium casei LMG S-19264T (=DSM 44701T), isolated from a smear-ripened cheese.</title>
        <authorList>
            <consortium name="US DOE Joint Genome Institute (JGI-PGF)"/>
            <person name="Walter F."/>
            <person name="Albersmeier A."/>
            <person name="Kalinowski J."/>
            <person name="Ruckert C."/>
        </authorList>
    </citation>
    <scope>NUCLEOTIDE SEQUENCE</scope>
    <source>
        <strain evidence="3">CGMCC 1.15371</strain>
    </source>
</reference>
<evidence type="ECO:0000313" key="3">
    <source>
        <dbReference type="EMBL" id="GGE27312.1"/>
    </source>
</evidence>
<gene>
    <name evidence="3" type="ORF">GCM10011391_02090</name>
</gene>
<dbReference type="Proteomes" id="UP000628775">
    <property type="component" value="Unassembled WGS sequence"/>
</dbReference>
<proteinExistence type="predicted"/>
<keyword evidence="1" id="KW-0472">Membrane</keyword>
<evidence type="ECO:0000256" key="1">
    <source>
        <dbReference type="SAM" id="Phobius"/>
    </source>
</evidence>
<keyword evidence="2" id="KW-0732">Signal</keyword>
<protein>
    <recommendedName>
        <fullName evidence="5">DUF3324 domain-containing protein</fullName>
    </recommendedName>
</protein>
<evidence type="ECO:0008006" key="5">
    <source>
        <dbReference type="Google" id="ProtNLM"/>
    </source>
</evidence>
<organism evidence="3 4">
    <name type="scientific">Pullulanibacillus camelliae</name>
    <dbReference type="NCBI Taxonomy" id="1707096"/>
    <lineage>
        <taxon>Bacteria</taxon>
        <taxon>Bacillati</taxon>
        <taxon>Bacillota</taxon>
        <taxon>Bacilli</taxon>
        <taxon>Bacillales</taxon>
        <taxon>Sporolactobacillaceae</taxon>
        <taxon>Pullulanibacillus</taxon>
    </lineage>
</organism>
<feature type="signal peptide" evidence="2">
    <location>
        <begin position="1"/>
        <end position="21"/>
    </location>
</feature>
<keyword evidence="4" id="KW-1185">Reference proteome</keyword>
<name>A0A8J2VEJ9_9BACL</name>
<evidence type="ECO:0000313" key="4">
    <source>
        <dbReference type="Proteomes" id="UP000628775"/>
    </source>
</evidence>
<feature type="chain" id="PRO_5035260709" description="DUF3324 domain-containing protein" evidence="2">
    <location>
        <begin position="22"/>
        <end position="339"/>
    </location>
</feature>
<accession>A0A8J2VEJ9</accession>
<comment type="caution">
    <text evidence="3">The sequence shown here is derived from an EMBL/GenBank/DDBJ whole genome shotgun (WGS) entry which is preliminary data.</text>
</comment>
<sequence>MKKLLFCLLFFVCLNIHHAHADEGKLFIEPAGTNTSGYFYIEGQPGESHTISLKISNPSHQLSGSGTLFISDAVTGKGGGMATLTPQSAARQRTSLWFTFKQKDIVLKPGEVKVLPLSFTIPKTALPGDHIANVELYKFVPAESRQNSPQANKAKIIVNNAYSQAYAVWVKIKGPEKHQLSLTKLTPTWNGADLFLDIYLANKGNVLEKSKGTVRIYKKHKLIMTKTASMGSIYPGDQSYFSLLIDDEKARQPGTYQADITWTYAGQTLHRTFTYSLKRTDANRAEHIIVKGNGDNTPEGLFITKADLIKYGAILAGSILLIVVVIIILVKRKKKRKQK</sequence>
<dbReference type="AlphaFoldDB" id="A0A8J2VEJ9"/>